<feature type="signal peptide" evidence="12">
    <location>
        <begin position="1"/>
        <end position="23"/>
    </location>
</feature>
<keyword evidence="8 12" id="KW-0472">Membrane</keyword>
<organism evidence="13">
    <name type="scientific">Lygus hesperus</name>
    <name type="common">Western plant bug</name>
    <dbReference type="NCBI Taxonomy" id="30085"/>
    <lineage>
        <taxon>Eukaryota</taxon>
        <taxon>Metazoa</taxon>
        <taxon>Ecdysozoa</taxon>
        <taxon>Arthropoda</taxon>
        <taxon>Hexapoda</taxon>
        <taxon>Insecta</taxon>
        <taxon>Pterygota</taxon>
        <taxon>Neoptera</taxon>
        <taxon>Paraneoptera</taxon>
        <taxon>Hemiptera</taxon>
        <taxon>Heteroptera</taxon>
        <taxon>Panheteroptera</taxon>
        <taxon>Cimicomorpha</taxon>
        <taxon>Miridae</taxon>
        <taxon>Mirini</taxon>
        <taxon>Lygus</taxon>
    </lineage>
</organism>
<protein>
    <recommendedName>
        <fullName evidence="12">UDP-glucuronosyltransferase</fullName>
        <ecNumber evidence="12">2.4.1.17</ecNumber>
    </recommendedName>
</protein>
<gene>
    <name evidence="13" type="primary">UGT2B30_0</name>
    <name evidence="13" type="ORF">CM83_44237</name>
</gene>
<dbReference type="SUPFAM" id="SSF53756">
    <property type="entry name" value="UDP-Glycosyltransferase/glycogen phosphorylase"/>
    <property type="match status" value="1"/>
</dbReference>
<keyword evidence="9" id="KW-0325">Glycoprotein</keyword>
<dbReference type="PROSITE" id="PS00375">
    <property type="entry name" value="UDPGT"/>
    <property type="match status" value="1"/>
</dbReference>
<evidence type="ECO:0000256" key="2">
    <source>
        <dbReference type="ARBA" id="ARBA00009995"/>
    </source>
</evidence>
<dbReference type="Pfam" id="PF00201">
    <property type="entry name" value="UDPGT"/>
    <property type="match status" value="1"/>
</dbReference>
<keyword evidence="3 11" id="KW-0328">Glycosyltransferase</keyword>
<keyword evidence="4 11" id="KW-0808">Transferase</keyword>
<feature type="chain" id="PRO_5005109649" description="UDP-glucuronosyltransferase" evidence="12">
    <location>
        <begin position="24"/>
        <end position="523"/>
    </location>
</feature>
<keyword evidence="5 12" id="KW-0812">Transmembrane</keyword>
<name>A0A0A9Y0D8_LYGHE</name>
<comment type="catalytic activity">
    <reaction evidence="12">
        <text>glucuronate acceptor + UDP-alpha-D-glucuronate = acceptor beta-D-glucuronoside + UDP + H(+)</text>
        <dbReference type="Rhea" id="RHEA:21032"/>
        <dbReference type="ChEBI" id="CHEBI:15378"/>
        <dbReference type="ChEBI" id="CHEBI:58052"/>
        <dbReference type="ChEBI" id="CHEBI:58223"/>
        <dbReference type="ChEBI" id="CHEBI:132367"/>
        <dbReference type="ChEBI" id="CHEBI:132368"/>
        <dbReference type="EC" id="2.4.1.17"/>
    </reaction>
</comment>
<evidence type="ECO:0000256" key="6">
    <source>
        <dbReference type="ARBA" id="ARBA00022824"/>
    </source>
</evidence>
<evidence type="ECO:0000256" key="12">
    <source>
        <dbReference type="RuleBase" id="RU362059"/>
    </source>
</evidence>
<evidence type="ECO:0000256" key="5">
    <source>
        <dbReference type="ARBA" id="ARBA00022692"/>
    </source>
</evidence>
<keyword evidence="6" id="KW-0256">Endoplasmic reticulum</keyword>
<reference evidence="13" key="1">
    <citation type="journal article" date="2014" name="PLoS ONE">
        <title>Transcriptome-Based Identification of ABC Transporters in the Western Tarnished Plant Bug Lygus hesperus.</title>
        <authorList>
            <person name="Hull J.J."/>
            <person name="Chaney K."/>
            <person name="Geib S.M."/>
            <person name="Fabrick J.A."/>
            <person name="Brent C.S."/>
            <person name="Walsh D."/>
            <person name="Lavine L.C."/>
        </authorList>
    </citation>
    <scope>NUCLEOTIDE SEQUENCE</scope>
</reference>
<comment type="subcellular location">
    <subcellularLocation>
        <location evidence="10">Endomembrane system</location>
        <topology evidence="10">Single-pass type I membrane protein</topology>
    </subcellularLocation>
    <subcellularLocation>
        <location evidence="1">Endoplasmic reticulum</location>
    </subcellularLocation>
    <subcellularLocation>
        <location evidence="12">Membrane</location>
        <topology evidence="12">Single-pass membrane protein</topology>
    </subcellularLocation>
</comment>
<dbReference type="PANTHER" id="PTHR48043:SF145">
    <property type="entry name" value="FI06409P-RELATED"/>
    <property type="match status" value="1"/>
</dbReference>
<evidence type="ECO:0000256" key="8">
    <source>
        <dbReference type="ARBA" id="ARBA00023136"/>
    </source>
</evidence>
<evidence type="ECO:0000256" key="7">
    <source>
        <dbReference type="ARBA" id="ARBA00022989"/>
    </source>
</evidence>
<evidence type="ECO:0000256" key="1">
    <source>
        <dbReference type="ARBA" id="ARBA00004240"/>
    </source>
</evidence>
<sequence length="523" mass="60181">MISFRLGLAAFLVSLECLQCIAGARILAFLPMPWRSHQFVFRGFIRGLAAKGHQVDFYTPTPMSDPPRTLNQIKVKDRLPDANEVIDEEEFMHASPARGAQIVYDITMHFLERMYTEEQLYKDLLQSKKKYDLVITEFPLASEHSAYLAHKFKIPSVAIMGYHDHPWTNEIAGVPDNPSYMISYQGRTSDRMNFFERLYNFYITASMVLLCYWETAGRQQEFADRVFRYDGWQTRPKLTRMVSQVDLILVNSHISFGYPYPKAPHVKEVGGMHINPPKPLPKDLKDFMDNAPHGVIFFSLGSVVDAAEMLKAGKAEIFGKVFKTLKQKVVWKTAPGLPEIKAPNIYTKEWLPQQDILAHNKTLLFITHGGLQSMVESINFGVPTIGMPVFFDQFKDVKFMTTVGMGLPLHYDNITEETVSWTINEVINNPSYRERARKRQAMFRDRPMSPVEEAVYWVEYVLRHGSVLRPASAEMPFYQVYLLDVLGTILLVVTLLICMLRRTIRAICSMIFQRTNHSKKKIN</sequence>
<dbReference type="CDD" id="cd03784">
    <property type="entry name" value="GT1_Gtf-like"/>
    <property type="match status" value="1"/>
</dbReference>
<dbReference type="InterPro" id="IPR035595">
    <property type="entry name" value="UDP_glycos_trans_CS"/>
</dbReference>
<feature type="transmembrane region" description="Helical" evidence="12">
    <location>
        <begin position="478"/>
        <end position="500"/>
    </location>
</feature>
<dbReference type="PANTHER" id="PTHR48043">
    <property type="entry name" value="EG:EG0003.4 PROTEIN-RELATED"/>
    <property type="match status" value="1"/>
</dbReference>
<accession>A0A0A9Y0D8</accession>
<reference evidence="13" key="2">
    <citation type="submission" date="2014-07" db="EMBL/GenBank/DDBJ databases">
        <authorList>
            <person name="Hull J."/>
        </authorList>
    </citation>
    <scope>NUCLEOTIDE SEQUENCE</scope>
</reference>
<dbReference type="EMBL" id="GBHO01017067">
    <property type="protein sequence ID" value="JAG26537.1"/>
    <property type="molecule type" value="Transcribed_RNA"/>
</dbReference>
<evidence type="ECO:0000256" key="10">
    <source>
        <dbReference type="ARBA" id="ARBA00046288"/>
    </source>
</evidence>
<evidence type="ECO:0000313" key="13">
    <source>
        <dbReference type="EMBL" id="JAG26537.1"/>
    </source>
</evidence>
<evidence type="ECO:0000256" key="9">
    <source>
        <dbReference type="ARBA" id="ARBA00023180"/>
    </source>
</evidence>
<dbReference type="GO" id="GO:0005783">
    <property type="term" value="C:endoplasmic reticulum"/>
    <property type="evidence" value="ECO:0007669"/>
    <property type="project" value="UniProtKB-SubCell"/>
</dbReference>
<dbReference type="GO" id="GO:0016020">
    <property type="term" value="C:membrane"/>
    <property type="evidence" value="ECO:0007669"/>
    <property type="project" value="UniProtKB-SubCell"/>
</dbReference>
<keyword evidence="12" id="KW-0732">Signal</keyword>
<comment type="similarity">
    <text evidence="2 11">Belongs to the UDP-glycosyltransferase family.</text>
</comment>
<dbReference type="Gene3D" id="3.40.50.2000">
    <property type="entry name" value="Glycogen Phosphorylase B"/>
    <property type="match status" value="2"/>
</dbReference>
<keyword evidence="7 12" id="KW-1133">Transmembrane helix</keyword>
<dbReference type="InterPro" id="IPR050271">
    <property type="entry name" value="UDP-glycosyltransferase"/>
</dbReference>
<dbReference type="EC" id="2.4.1.17" evidence="12"/>
<dbReference type="GO" id="GO:0015020">
    <property type="term" value="F:glucuronosyltransferase activity"/>
    <property type="evidence" value="ECO:0007669"/>
    <property type="project" value="UniProtKB-EC"/>
</dbReference>
<dbReference type="FunFam" id="3.40.50.2000:FF:000050">
    <property type="entry name" value="UDP-glucuronosyltransferase"/>
    <property type="match status" value="1"/>
</dbReference>
<proteinExistence type="inferred from homology"/>
<dbReference type="AlphaFoldDB" id="A0A0A9Y0D8"/>
<evidence type="ECO:0000256" key="11">
    <source>
        <dbReference type="RuleBase" id="RU003718"/>
    </source>
</evidence>
<evidence type="ECO:0000256" key="3">
    <source>
        <dbReference type="ARBA" id="ARBA00022676"/>
    </source>
</evidence>
<evidence type="ECO:0000256" key="4">
    <source>
        <dbReference type="ARBA" id="ARBA00022679"/>
    </source>
</evidence>
<dbReference type="InterPro" id="IPR002213">
    <property type="entry name" value="UDP_glucos_trans"/>
</dbReference>